<evidence type="ECO:0000313" key="1">
    <source>
        <dbReference type="EMBL" id="MFB9755875.1"/>
    </source>
</evidence>
<dbReference type="SUPFAM" id="SSF53098">
    <property type="entry name" value="Ribonuclease H-like"/>
    <property type="match status" value="1"/>
</dbReference>
<dbReference type="InterPro" id="IPR012337">
    <property type="entry name" value="RNaseH-like_sf"/>
</dbReference>
<dbReference type="RefSeq" id="WP_344915559.1">
    <property type="nucleotide sequence ID" value="NZ_BAAAYO010000015.1"/>
</dbReference>
<reference evidence="1 2" key="1">
    <citation type="submission" date="2024-09" db="EMBL/GenBank/DDBJ databases">
        <authorList>
            <person name="Sun Q."/>
            <person name="Mori K."/>
        </authorList>
    </citation>
    <scope>NUCLEOTIDE SEQUENCE [LARGE SCALE GENOMIC DNA]</scope>
    <source>
        <strain evidence="1 2">JCM 12520</strain>
    </source>
</reference>
<comment type="caution">
    <text evidence="1">The sequence shown here is derived from an EMBL/GenBank/DDBJ whole genome shotgun (WGS) entry which is preliminary data.</text>
</comment>
<evidence type="ECO:0008006" key="3">
    <source>
        <dbReference type="Google" id="ProtNLM"/>
    </source>
</evidence>
<dbReference type="EMBL" id="JBHMAG010000019">
    <property type="protein sequence ID" value="MFB9755875.1"/>
    <property type="molecule type" value="Genomic_DNA"/>
</dbReference>
<sequence>MKNRTLRYTDSKDPLSKIPTDRLKEMQRLLHDRGTITVYSDCSAIQDQNIISVAACFVGDGETRVESRKLYVGYVNRSVYAELKALTFAISMLPKILERYSRRLIKPEQIIVYTDYCHIDQILYTEKLSDNNFMREAVSEVLQSLEEFKLENKGYDLTIRYIGDEKKHNMYYSAAHNSARRLLGKK</sequence>
<evidence type="ECO:0000313" key="2">
    <source>
        <dbReference type="Proteomes" id="UP001589619"/>
    </source>
</evidence>
<protein>
    <recommendedName>
        <fullName evidence="3">RNase H type-1 domain-containing protein</fullName>
    </recommendedName>
</protein>
<organism evidence="1 2">
    <name type="scientific">Paenibacillus hodogayensis</name>
    <dbReference type="NCBI Taxonomy" id="279208"/>
    <lineage>
        <taxon>Bacteria</taxon>
        <taxon>Bacillati</taxon>
        <taxon>Bacillota</taxon>
        <taxon>Bacilli</taxon>
        <taxon>Bacillales</taxon>
        <taxon>Paenibacillaceae</taxon>
        <taxon>Paenibacillus</taxon>
    </lineage>
</organism>
<dbReference type="Gene3D" id="3.30.420.10">
    <property type="entry name" value="Ribonuclease H-like superfamily/Ribonuclease H"/>
    <property type="match status" value="1"/>
</dbReference>
<dbReference type="Proteomes" id="UP001589619">
    <property type="component" value="Unassembled WGS sequence"/>
</dbReference>
<keyword evidence="2" id="KW-1185">Reference proteome</keyword>
<dbReference type="InterPro" id="IPR036397">
    <property type="entry name" value="RNaseH_sf"/>
</dbReference>
<gene>
    <name evidence="1" type="ORF">ACFFNY_30200</name>
</gene>
<accession>A0ABV5W5M1</accession>
<name>A0ABV5W5M1_9BACL</name>
<proteinExistence type="predicted"/>